<dbReference type="SUPFAM" id="SSF46785">
    <property type="entry name" value="Winged helix' DNA-binding domain"/>
    <property type="match status" value="1"/>
</dbReference>
<reference evidence="1 2" key="1">
    <citation type="journal article" date="2016" name="Nat. Commun.">
        <title>Thousands of microbial genomes shed light on interconnected biogeochemical processes in an aquifer system.</title>
        <authorList>
            <person name="Anantharaman K."/>
            <person name="Brown C.T."/>
            <person name="Hug L.A."/>
            <person name="Sharon I."/>
            <person name="Castelle C.J."/>
            <person name="Probst A.J."/>
            <person name="Thomas B.C."/>
            <person name="Singh A."/>
            <person name="Wilkins M.J."/>
            <person name="Karaoz U."/>
            <person name="Brodie E.L."/>
            <person name="Williams K.H."/>
            <person name="Hubbard S.S."/>
            <person name="Banfield J.F."/>
        </authorList>
    </citation>
    <scope>NUCLEOTIDE SEQUENCE [LARGE SCALE GENOMIC DNA]</scope>
</reference>
<dbReference type="InterPro" id="IPR036390">
    <property type="entry name" value="WH_DNA-bd_sf"/>
</dbReference>
<evidence type="ECO:0000313" key="1">
    <source>
        <dbReference type="EMBL" id="OGL71388.1"/>
    </source>
</evidence>
<dbReference type="EMBL" id="MGDX01000014">
    <property type="protein sequence ID" value="OGL71388.1"/>
    <property type="molecule type" value="Genomic_DNA"/>
</dbReference>
<dbReference type="STRING" id="1802389.A3C17_04480"/>
<evidence type="ECO:0000313" key="2">
    <source>
        <dbReference type="Proteomes" id="UP000177097"/>
    </source>
</evidence>
<protein>
    <recommendedName>
        <fullName evidence="3">HTH arsR-type domain-containing protein</fullName>
    </recommendedName>
</protein>
<dbReference type="AlphaFoldDB" id="A0A1F7U0P3"/>
<comment type="caution">
    <text evidence="1">The sequence shown here is derived from an EMBL/GenBank/DDBJ whole genome shotgun (WGS) entry which is preliminary data.</text>
</comment>
<organism evidence="1 2">
    <name type="scientific">Candidatus Uhrbacteria bacterium RIFCSPHIGHO2_02_FULL_53_13</name>
    <dbReference type="NCBI Taxonomy" id="1802389"/>
    <lineage>
        <taxon>Bacteria</taxon>
        <taxon>Candidatus Uhriibacteriota</taxon>
    </lineage>
</organism>
<name>A0A1F7U0P3_9BACT</name>
<dbReference type="InterPro" id="IPR036388">
    <property type="entry name" value="WH-like_DNA-bd_sf"/>
</dbReference>
<evidence type="ECO:0008006" key="3">
    <source>
        <dbReference type="Google" id="ProtNLM"/>
    </source>
</evidence>
<dbReference type="Gene3D" id="1.10.10.10">
    <property type="entry name" value="Winged helix-like DNA-binding domain superfamily/Winged helix DNA-binding domain"/>
    <property type="match status" value="1"/>
</dbReference>
<dbReference type="Proteomes" id="UP000177097">
    <property type="component" value="Unassembled WGS sequence"/>
</dbReference>
<sequence>MAHQKEIERFGVEQLFGSKTRSRLLQLVLNRPSEPFFVREMTRKIDAQLNSVRREIGNLVELGLLKESESTESGDRKKYYTVNTQFSLFEEMRALFLKAGTVMQQDLVRTLVVDLPIQIMVLTGVFVGKSDAETDMLIVGTPDPRELQKRVEQFEGTFGRELNYTVMPPDEYLYRRDISDRFLSEIFSDSNIVIHDSLVRRDS</sequence>
<accession>A0A1F7U0P3</accession>
<gene>
    <name evidence="1" type="ORF">A3C17_04480</name>
</gene>
<proteinExistence type="predicted"/>